<organism evidence="3 4">
    <name type="scientific">Mycolicibacterium confluentis</name>
    <dbReference type="NCBI Taxonomy" id="28047"/>
    <lineage>
        <taxon>Bacteria</taxon>
        <taxon>Bacillati</taxon>
        <taxon>Actinomycetota</taxon>
        <taxon>Actinomycetes</taxon>
        <taxon>Mycobacteriales</taxon>
        <taxon>Mycobacteriaceae</taxon>
        <taxon>Mycolicibacterium</taxon>
    </lineage>
</organism>
<keyword evidence="1" id="KW-0732">Signal</keyword>
<evidence type="ECO:0000313" key="3">
    <source>
        <dbReference type="EMBL" id="BBZ33059.1"/>
    </source>
</evidence>
<proteinExistence type="predicted"/>
<name>A0A7I7XUV6_9MYCO</name>
<reference evidence="3" key="2">
    <citation type="submission" date="2020-02" db="EMBL/GenBank/DDBJ databases">
        <authorList>
            <person name="Matsumoto Y."/>
            <person name="Motooka D."/>
            <person name="Nakamura S."/>
        </authorList>
    </citation>
    <scope>NUCLEOTIDE SEQUENCE</scope>
    <source>
        <strain evidence="3">JCM 13671</strain>
    </source>
</reference>
<reference evidence="3" key="1">
    <citation type="journal article" date="2019" name="Emerg. Microbes Infect.">
        <title>Comprehensive subspecies identification of 175 nontuberculous mycobacteria species based on 7547 genomic profiles.</title>
        <authorList>
            <person name="Matsumoto Y."/>
            <person name="Kinjo T."/>
            <person name="Motooka D."/>
            <person name="Nabeya D."/>
            <person name="Jung N."/>
            <person name="Uechi K."/>
            <person name="Horii T."/>
            <person name="Iida T."/>
            <person name="Fujita J."/>
            <person name="Nakamura S."/>
        </authorList>
    </citation>
    <scope>NUCLEOTIDE SEQUENCE [LARGE SCALE GENOMIC DNA]</scope>
    <source>
        <strain evidence="3">JCM 13671</strain>
    </source>
</reference>
<feature type="chain" id="PRO_5039130248" description="DUF4185 domain-containing protein" evidence="1">
    <location>
        <begin position="19"/>
        <end position="88"/>
    </location>
</feature>
<sequence>MSVSARLLAVTAACVSVAGLIAPHVVLRTADQPQGPWGLPKTLVTTAAMPGGIDGSYIHPWSKGPDLYFTLSRWSDYSVALMKTTLTK</sequence>
<gene>
    <name evidence="3" type="ORF">MCNF_16640</name>
</gene>
<evidence type="ECO:0000259" key="2">
    <source>
        <dbReference type="Pfam" id="PF13810"/>
    </source>
</evidence>
<dbReference type="EMBL" id="AP022612">
    <property type="protein sequence ID" value="BBZ33059.1"/>
    <property type="molecule type" value="Genomic_DNA"/>
</dbReference>
<dbReference type="Pfam" id="PF13810">
    <property type="entry name" value="DUF4185"/>
    <property type="match status" value="1"/>
</dbReference>
<keyword evidence="4" id="KW-1185">Reference proteome</keyword>
<protein>
    <recommendedName>
        <fullName evidence="2">DUF4185 domain-containing protein</fullName>
    </recommendedName>
</protein>
<dbReference type="AlphaFoldDB" id="A0A7I7XUV6"/>
<dbReference type="InterPro" id="IPR025442">
    <property type="entry name" value="DUF4185"/>
</dbReference>
<feature type="signal peptide" evidence="1">
    <location>
        <begin position="1"/>
        <end position="18"/>
    </location>
</feature>
<evidence type="ECO:0000313" key="4">
    <source>
        <dbReference type="Proteomes" id="UP000466931"/>
    </source>
</evidence>
<dbReference type="OrthoDB" id="284233at2"/>
<dbReference type="Proteomes" id="UP000466931">
    <property type="component" value="Chromosome"/>
</dbReference>
<dbReference type="RefSeq" id="WP_085152480.1">
    <property type="nucleotide sequence ID" value="NZ_AP022612.1"/>
</dbReference>
<evidence type="ECO:0000256" key="1">
    <source>
        <dbReference type="SAM" id="SignalP"/>
    </source>
</evidence>
<accession>A0A7I7XUV6</accession>
<feature type="domain" description="DUF4185" evidence="2">
    <location>
        <begin position="23"/>
        <end position="83"/>
    </location>
</feature>